<dbReference type="RefSeq" id="WP_093424925.1">
    <property type="nucleotide sequence ID" value="NZ_FOXA01000025.1"/>
</dbReference>
<sequence>MGVEHKNVQELSVACAQGELLQPDIYRAITLDAFLSTYTSDPLINRGIAETAIIDMMADVMHYCKLRGISFETVARLAADHFRAEAEGS</sequence>
<organism evidence="1 2">
    <name type="scientific">Tranquillimonas alkanivorans</name>
    <dbReference type="NCBI Taxonomy" id="441119"/>
    <lineage>
        <taxon>Bacteria</taxon>
        <taxon>Pseudomonadati</taxon>
        <taxon>Pseudomonadota</taxon>
        <taxon>Alphaproteobacteria</taxon>
        <taxon>Rhodobacterales</taxon>
        <taxon>Roseobacteraceae</taxon>
        <taxon>Tranquillimonas</taxon>
    </lineage>
</organism>
<reference evidence="1 2" key="1">
    <citation type="submission" date="2016-10" db="EMBL/GenBank/DDBJ databases">
        <authorList>
            <person name="de Groot N.N."/>
        </authorList>
    </citation>
    <scope>NUCLEOTIDE SEQUENCE [LARGE SCALE GENOMIC DNA]</scope>
    <source>
        <strain evidence="1 2">DSM 19547</strain>
    </source>
</reference>
<name>A0A1I5UXU4_9RHOB</name>
<dbReference type="OrthoDB" id="8455029at2"/>
<dbReference type="EMBL" id="FOXA01000025">
    <property type="protein sequence ID" value="SFQ00144.1"/>
    <property type="molecule type" value="Genomic_DNA"/>
</dbReference>
<proteinExistence type="predicted"/>
<evidence type="ECO:0000313" key="2">
    <source>
        <dbReference type="Proteomes" id="UP000199356"/>
    </source>
</evidence>
<dbReference type="Proteomes" id="UP000199356">
    <property type="component" value="Unassembled WGS sequence"/>
</dbReference>
<keyword evidence="2" id="KW-1185">Reference proteome</keyword>
<protein>
    <submittedName>
        <fullName evidence="1">Uncharacterized protein</fullName>
    </submittedName>
</protein>
<evidence type="ECO:0000313" key="1">
    <source>
        <dbReference type="EMBL" id="SFQ00144.1"/>
    </source>
</evidence>
<gene>
    <name evidence="1" type="ORF">SAMN04488047_12518</name>
</gene>
<accession>A0A1I5UXU4</accession>
<dbReference type="AlphaFoldDB" id="A0A1I5UXU4"/>